<evidence type="ECO:0000256" key="6">
    <source>
        <dbReference type="ARBA" id="ARBA00022619"/>
    </source>
</evidence>
<comment type="pathway">
    <text evidence="3">Cofactor biosynthesis; riboflavin biosynthesis; riboflavin from 2-hydroxy-3-oxobutyl phosphate and 5-amino-6-(D-ribitylamino)uracil: step 2/2.</text>
</comment>
<dbReference type="Gene3D" id="2.40.30.20">
    <property type="match status" value="2"/>
</dbReference>
<evidence type="ECO:0000256" key="8">
    <source>
        <dbReference type="ARBA" id="ARBA00022737"/>
    </source>
</evidence>
<dbReference type="InterPro" id="IPR001783">
    <property type="entry name" value="Lumazine-bd"/>
</dbReference>
<feature type="repeat" description="Lumazine-binding" evidence="10">
    <location>
        <begin position="1"/>
        <end position="97"/>
    </location>
</feature>
<gene>
    <name evidence="12" type="ORF">FC56_GL000427</name>
</gene>
<feature type="domain" description="Lumazine-binding" evidence="11">
    <location>
        <begin position="98"/>
        <end position="194"/>
    </location>
</feature>
<evidence type="ECO:0000256" key="3">
    <source>
        <dbReference type="ARBA" id="ARBA00004887"/>
    </source>
</evidence>
<dbReference type="EMBL" id="AYZR01000008">
    <property type="protein sequence ID" value="KRM93710.1"/>
    <property type="molecule type" value="Genomic_DNA"/>
</dbReference>
<dbReference type="NCBIfam" id="TIGR00187">
    <property type="entry name" value="ribE"/>
    <property type="match status" value="1"/>
</dbReference>
<comment type="catalytic activity">
    <reaction evidence="1">
        <text>2 6,7-dimethyl-8-(1-D-ribityl)lumazine + H(+) = 5-amino-6-(D-ribitylamino)uracil + riboflavin</text>
        <dbReference type="Rhea" id="RHEA:20772"/>
        <dbReference type="ChEBI" id="CHEBI:15378"/>
        <dbReference type="ChEBI" id="CHEBI:15934"/>
        <dbReference type="ChEBI" id="CHEBI:57986"/>
        <dbReference type="ChEBI" id="CHEBI:58201"/>
        <dbReference type="EC" id="2.5.1.9"/>
    </reaction>
</comment>
<dbReference type="PANTHER" id="PTHR21098:SF12">
    <property type="entry name" value="RIBOFLAVIN SYNTHASE"/>
    <property type="match status" value="1"/>
</dbReference>
<evidence type="ECO:0000256" key="1">
    <source>
        <dbReference type="ARBA" id="ARBA00000968"/>
    </source>
</evidence>
<dbReference type="Pfam" id="PF00677">
    <property type="entry name" value="Lum_binding"/>
    <property type="match status" value="2"/>
</dbReference>
<keyword evidence="8" id="KW-0677">Repeat</keyword>
<dbReference type="GO" id="GO:0004746">
    <property type="term" value="F:riboflavin synthase activity"/>
    <property type="evidence" value="ECO:0007669"/>
    <property type="project" value="UniProtKB-UniRule"/>
</dbReference>
<evidence type="ECO:0000259" key="11">
    <source>
        <dbReference type="PROSITE" id="PS51177"/>
    </source>
</evidence>
<dbReference type="AlphaFoldDB" id="A0A0R2CPN1"/>
<evidence type="ECO:0000256" key="5">
    <source>
        <dbReference type="ARBA" id="ARBA00013950"/>
    </source>
</evidence>
<dbReference type="CDD" id="cd00402">
    <property type="entry name" value="Riboflavin_synthase_like"/>
    <property type="match status" value="1"/>
</dbReference>
<dbReference type="RefSeq" id="WP_054668945.1">
    <property type="nucleotide sequence ID" value="NZ_AYZR01000008.1"/>
</dbReference>
<evidence type="ECO:0000313" key="13">
    <source>
        <dbReference type="Proteomes" id="UP000051256"/>
    </source>
</evidence>
<dbReference type="Proteomes" id="UP000051256">
    <property type="component" value="Unassembled WGS sequence"/>
</dbReference>
<dbReference type="InterPro" id="IPR026017">
    <property type="entry name" value="Lumazine-bd_dom"/>
</dbReference>
<dbReference type="InterPro" id="IPR017938">
    <property type="entry name" value="Riboflavin_synthase-like_b-brl"/>
</dbReference>
<evidence type="ECO:0000256" key="4">
    <source>
        <dbReference type="ARBA" id="ARBA00012827"/>
    </source>
</evidence>
<evidence type="ECO:0000256" key="7">
    <source>
        <dbReference type="ARBA" id="ARBA00022679"/>
    </source>
</evidence>
<dbReference type="GO" id="GO:0009231">
    <property type="term" value="P:riboflavin biosynthetic process"/>
    <property type="evidence" value="ECO:0007669"/>
    <property type="project" value="UniProtKB-KW"/>
</dbReference>
<dbReference type="EC" id="2.5.1.9" evidence="4 9"/>
<sequence>MFTGEIKSTGTIKDIRNCNNIKRLRIELNQPQNWQIKNGDSIAIDGVCLTVTDTDQRYICVDVMPETLNRTTLEQIKIDQQINLEPALLATERLAGHFVLGHVDTTGSVLNIVRDQETINLTIAFSSKYFPYIVEKGSIAINGVSLTVTDVQPTNFTVKLIPYTLKHTNLGSLSKREKVNLETDIIGKYLVHLQEGVIDEK</sequence>
<dbReference type="PIRSF" id="PIRSF000498">
    <property type="entry name" value="Riboflavin_syn_A"/>
    <property type="match status" value="1"/>
</dbReference>
<evidence type="ECO:0000256" key="2">
    <source>
        <dbReference type="ARBA" id="ARBA00002803"/>
    </source>
</evidence>
<dbReference type="NCBIfam" id="NF006767">
    <property type="entry name" value="PRK09289.1"/>
    <property type="match status" value="1"/>
</dbReference>
<organism evidence="12 13">
    <name type="scientific">Lentilactobacillus senioris DSM 24302 = JCM 17472</name>
    <dbReference type="NCBI Taxonomy" id="1423802"/>
    <lineage>
        <taxon>Bacteria</taxon>
        <taxon>Bacillati</taxon>
        <taxon>Bacillota</taxon>
        <taxon>Bacilli</taxon>
        <taxon>Lactobacillales</taxon>
        <taxon>Lactobacillaceae</taxon>
        <taxon>Lentilactobacillus</taxon>
    </lineage>
</organism>
<comment type="caution">
    <text evidence="12">The sequence shown here is derived from an EMBL/GenBank/DDBJ whole genome shotgun (WGS) entry which is preliminary data.</text>
</comment>
<name>A0A0R2CPN1_9LACO</name>
<keyword evidence="6" id="KW-0686">Riboflavin biosynthesis</keyword>
<comment type="function">
    <text evidence="2">Catalyzes the dismutation of two molecules of 6,7-dimethyl-8-ribityllumazine, resulting in the formation of riboflavin and 5-amino-6-(D-ribitylamino)uracil.</text>
</comment>
<dbReference type="FunFam" id="2.40.30.20:FF:000004">
    <property type="entry name" value="Riboflavin synthase, alpha subunit"/>
    <property type="match status" value="1"/>
</dbReference>
<dbReference type="PATRIC" id="fig|1423802.4.peg.438"/>
<dbReference type="PROSITE" id="PS51177">
    <property type="entry name" value="LUMAZINE_BIND"/>
    <property type="match status" value="2"/>
</dbReference>
<dbReference type="PANTHER" id="PTHR21098">
    <property type="entry name" value="RIBOFLAVIN SYNTHASE ALPHA CHAIN"/>
    <property type="match status" value="1"/>
</dbReference>
<accession>A0A0R2CPN1</accession>
<dbReference type="NCBIfam" id="NF009566">
    <property type="entry name" value="PRK13020.1"/>
    <property type="match status" value="1"/>
</dbReference>
<proteinExistence type="predicted"/>
<feature type="repeat" description="Lumazine-binding" evidence="10">
    <location>
        <begin position="98"/>
        <end position="194"/>
    </location>
</feature>
<evidence type="ECO:0000313" key="12">
    <source>
        <dbReference type="EMBL" id="KRM93710.1"/>
    </source>
</evidence>
<keyword evidence="7" id="KW-0808">Transferase</keyword>
<dbReference type="InterPro" id="IPR023366">
    <property type="entry name" value="ATP_synth_asu-like_sf"/>
</dbReference>
<dbReference type="SUPFAM" id="SSF63380">
    <property type="entry name" value="Riboflavin synthase domain-like"/>
    <property type="match status" value="2"/>
</dbReference>
<evidence type="ECO:0000256" key="9">
    <source>
        <dbReference type="NCBIfam" id="TIGR00187"/>
    </source>
</evidence>
<protein>
    <recommendedName>
        <fullName evidence="5 9">Riboflavin synthase</fullName>
        <ecNumber evidence="4 9">2.5.1.9</ecNumber>
    </recommendedName>
</protein>
<dbReference type="STRING" id="1423802.FC56_GL000427"/>
<keyword evidence="13" id="KW-1185">Reference proteome</keyword>
<reference evidence="12 13" key="1">
    <citation type="journal article" date="2015" name="Genome Announc.">
        <title>Expanding the biotechnology potential of lactobacilli through comparative genomics of 213 strains and associated genera.</title>
        <authorList>
            <person name="Sun Z."/>
            <person name="Harris H.M."/>
            <person name="McCann A."/>
            <person name="Guo C."/>
            <person name="Argimon S."/>
            <person name="Zhang W."/>
            <person name="Yang X."/>
            <person name="Jeffery I.B."/>
            <person name="Cooney J.C."/>
            <person name="Kagawa T.F."/>
            <person name="Liu W."/>
            <person name="Song Y."/>
            <person name="Salvetti E."/>
            <person name="Wrobel A."/>
            <person name="Rasinkangas P."/>
            <person name="Parkhill J."/>
            <person name="Rea M.C."/>
            <person name="O'Sullivan O."/>
            <person name="Ritari J."/>
            <person name="Douillard F.P."/>
            <person name="Paul Ross R."/>
            <person name="Yang R."/>
            <person name="Briner A.E."/>
            <person name="Felis G.E."/>
            <person name="de Vos W.M."/>
            <person name="Barrangou R."/>
            <person name="Klaenhammer T.R."/>
            <person name="Caufield P.W."/>
            <person name="Cui Y."/>
            <person name="Zhang H."/>
            <person name="O'Toole P.W."/>
        </authorList>
    </citation>
    <scope>NUCLEOTIDE SEQUENCE [LARGE SCALE GENOMIC DNA]</scope>
    <source>
        <strain evidence="12 13">DSM 24302</strain>
    </source>
</reference>
<feature type="domain" description="Lumazine-binding" evidence="11">
    <location>
        <begin position="1"/>
        <end position="97"/>
    </location>
</feature>
<evidence type="ECO:0000256" key="10">
    <source>
        <dbReference type="PROSITE-ProRule" id="PRU00524"/>
    </source>
</evidence>